<proteinExistence type="predicted"/>
<dbReference type="AlphaFoldDB" id="X1KD32"/>
<comment type="subcellular location">
    <subcellularLocation>
        <location evidence="1">Membrane</location>
        <topology evidence="1">Multi-pass membrane protein</topology>
    </subcellularLocation>
</comment>
<dbReference type="InterPro" id="IPR027417">
    <property type="entry name" value="P-loop_NTPase"/>
</dbReference>
<dbReference type="PANTHER" id="PTHR43394:SF1">
    <property type="entry name" value="ATP-BINDING CASSETTE SUB-FAMILY B MEMBER 10, MITOCHONDRIAL"/>
    <property type="match status" value="1"/>
</dbReference>
<dbReference type="InterPro" id="IPR011527">
    <property type="entry name" value="ABC1_TM_dom"/>
</dbReference>
<keyword evidence="3" id="KW-1133">Transmembrane helix</keyword>
<comment type="caution">
    <text evidence="6">The sequence shown here is derived from an EMBL/GenBank/DDBJ whole genome shotgun (WGS) entry which is preliminary data.</text>
</comment>
<dbReference type="Gene3D" id="3.40.50.300">
    <property type="entry name" value="P-loop containing nucleotide triphosphate hydrolases"/>
    <property type="match status" value="1"/>
</dbReference>
<feature type="non-terminal residue" evidence="6">
    <location>
        <position position="127"/>
    </location>
</feature>
<protein>
    <recommendedName>
        <fullName evidence="5">ABC transmembrane type-1 domain-containing protein</fullName>
    </recommendedName>
</protein>
<dbReference type="GO" id="GO:0015421">
    <property type="term" value="F:ABC-type oligopeptide transporter activity"/>
    <property type="evidence" value="ECO:0007669"/>
    <property type="project" value="TreeGrafter"/>
</dbReference>
<sequence length="127" mass="14107">MVTIIGTLAVALIIWYGGQKVIANLLTLGTLVAFIQYIEKFFHPISDLSEKFGILQEAIAASERIFKLLDQKPSIVSPVKPVKVKEIKGNIKFNKVWFAYNDKNYVLKDISFKLETGQSVAFVGATG</sequence>
<evidence type="ECO:0000256" key="3">
    <source>
        <dbReference type="ARBA" id="ARBA00022989"/>
    </source>
</evidence>
<dbReference type="GO" id="GO:0016020">
    <property type="term" value="C:membrane"/>
    <property type="evidence" value="ECO:0007669"/>
    <property type="project" value="UniProtKB-SubCell"/>
</dbReference>
<evidence type="ECO:0000313" key="6">
    <source>
        <dbReference type="EMBL" id="GAI04563.1"/>
    </source>
</evidence>
<dbReference type="EMBL" id="BARV01004567">
    <property type="protein sequence ID" value="GAI04563.1"/>
    <property type="molecule type" value="Genomic_DNA"/>
</dbReference>
<dbReference type="GO" id="GO:0005524">
    <property type="term" value="F:ATP binding"/>
    <property type="evidence" value="ECO:0007669"/>
    <property type="project" value="InterPro"/>
</dbReference>
<dbReference type="PANTHER" id="PTHR43394">
    <property type="entry name" value="ATP-DEPENDENT PERMEASE MDL1, MITOCHONDRIAL"/>
    <property type="match status" value="1"/>
</dbReference>
<dbReference type="InterPro" id="IPR039421">
    <property type="entry name" value="Type_1_exporter"/>
</dbReference>
<feature type="domain" description="ABC transmembrane type-1" evidence="5">
    <location>
        <begin position="1"/>
        <end position="57"/>
    </location>
</feature>
<dbReference type="SUPFAM" id="SSF52540">
    <property type="entry name" value="P-loop containing nucleoside triphosphate hydrolases"/>
    <property type="match status" value="1"/>
</dbReference>
<organism evidence="6">
    <name type="scientific">marine sediment metagenome</name>
    <dbReference type="NCBI Taxonomy" id="412755"/>
    <lineage>
        <taxon>unclassified sequences</taxon>
        <taxon>metagenomes</taxon>
        <taxon>ecological metagenomes</taxon>
    </lineage>
</organism>
<evidence type="ECO:0000256" key="2">
    <source>
        <dbReference type="ARBA" id="ARBA00022692"/>
    </source>
</evidence>
<dbReference type="PROSITE" id="PS50929">
    <property type="entry name" value="ABC_TM1F"/>
    <property type="match status" value="1"/>
</dbReference>
<dbReference type="Gene3D" id="1.20.1560.10">
    <property type="entry name" value="ABC transporter type 1, transmembrane domain"/>
    <property type="match status" value="1"/>
</dbReference>
<dbReference type="InterPro" id="IPR036640">
    <property type="entry name" value="ABC1_TM_sf"/>
</dbReference>
<evidence type="ECO:0000259" key="5">
    <source>
        <dbReference type="PROSITE" id="PS50929"/>
    </source>
</evidence>
<gene>
    <name evidence="6" type="ORF">S06H3_10043</name>
</gene>
<keyword evidence="4" id="KW-0472">Membrane</keyword>
<reference evidence="6" key="1">
    <citation type="journal article" date="2014" name="Front. Microbiol.">
        <title>High frequency of phylogenetically diverse reductive dehalogenase-homologous genes in deep subseafloor sedimentary metagenomes.</title>
        <authorList>
            <person name="Kawai M."/>
            <person name="Futagami T."/>
            <person name="Toyoda A."/>
            <person name="Takaki Y."/>
            <person name="Nishi S."/>
            <person name="Hori S."/>
            <person name="Arai W."/>
            <person name="Tsubouchi T."/>
            <person name="Morono Y."/>
            <person name="Uchiyama I."/>
            <person name="Ito T."/>
            <person name="Fujiyama A."/>
            <person name="Inagaki F."/>
            <person name="Takami H."/>
        </authorList>
    </citation>
    <scope>NUCLEOTIDE SEQUENCE</scope>
    <source>
        <strain evidence="6">Expedition CK06-06</strain>
    </source>
</reference>
<accession>X1KD32</accession>
<evidence type="ECO:0000256" key="1">
    <source>
        <dbReference type="ARBA" id="ARBA00004141"/>
    </source>
</evidence>
<evidence type="ECO:0000256" key="4">
    <source>
        <dbReference type="ARBA" id="ARBA00023136"/>
    </source>
</evidence>
<keyword evidence="2" id="KW-0812">Transmembrane</keyword>
<dbReference type="SUPFAM" id="SSF90123">
    <property type="entry name" value="ABC transporter transmembrane region"/>
    <property type="match status" value="1"/>
</dbReference>
<name>X1KD32_9ZZZZ</name>